<organism evidence="2 3">
    <name type="scientific">Cyclospora cayetanensis</name>
    <dbReference type="NCBI Taxonomy" id="88456"/>
    <lineage>
        <taxon>Eukaryota</taxon>
        <taxon>Sar</taxon>
        <taxon>Alveolata</taxon>
        <taxon>Apicomplexa</taxon>
        <taxon>Conoidasida</taxon>
        <taxon>Coccidia</taxon>
        <taxon>Eucoccidiorida</taxon>
        <taxon>Eimeriorina</taxon>
        <taxon>Eimeriidae</taxon>
        <taxon>Cyclospora</taxon>
    </lineage>
</organism>
<sequence>MPPATLLPAAAELGATYRPITAAECTVGDAGWGTTPDKVPLPEQSDLHLQARLAGGDKAKIRAYGQGLPREPQNVPPPRKCVLQQVFLWRAEEALPDVENELHVAWEEAADARGLSLGEWRGRVECNAENMLSPLPLIRQREAMGDADGEASDLKIAKDEKDNVLEGQQRTATYLRLEGFLDPREQRTPVLEETQVPSVEASKPEPEVTPPPPPSTEPPPPSAAVQIAPETPEEPPAQVGPSGEQLEDSGALKMTDAAASMVVLPIVPTDDGRGPESDGCTVPEEQLRGSEEDAPLEANAVIETKKIIHKWTKVAIRIVQYRRLYYKFAHAFQLGAVTTRTYCVVFHDGEDLDYISLLASHRTEIARPQNDSEFPKSRINCNFKQTVVLPFDVSSPVLRIAVLLVMAKKGHNGEPGEFMRRVAGITKPLSVEQCRERMSKTSAWPLYVPQQVIGATATPDPQIVGVIFFTLSGYTGGEGPKLSAEVVHSPSFDFRAGRPPATPEKESEPPQKMAWYEYLNPFKALRPQSAAQKKAAVSLEVQDSLARIPLPPKHKEAYLHLLSPAKPAANERPQIELHRTKTEVPVHKKQSFDQSSLLPPSGKARPKGKDMAPSASPSPTAKESRAPEETHLTALPKDNTGKATSKAPPKVAAASTAARDVGPAPAASLGMATKFMAASKEPVRSIGAASSVQSAAGKAPSTSSGDPQAGALDQRSSAAHKEVSGVLHNQTPLTASAKPKPGGPSLSKSSIPSNIGGSVGGNATAKTPAAESAVPKVGALQGNVLQAKGKASVADAPSKKGERILTKGLMAQSAARKEASASQSKAAQPSPKDSRRGGGI</sequence>
<evidence type="ECO:0000313" key="2">
    <source>
        <dbReference type="Proteomes" id="UP000515125"/>
    </source>
</evidence>
<feature type="compositionally biased region" description="Polar residues" evidence="1">
    <location>
        <begin position="688"/>
        <end position="706"/>
    </location>
</feature>
<dbReference type="OrthoDB" id="354937at2759"/>
<keyword evidence="2" id="KW-1185">Reference proteome</keyword>
<proteinExistence type="predicted"/>
<dbReference type="AlphaFoldDB" id="A0A6P6RVM9"/>
<feature type="region of interest" description="Disordered" evidence="1">
    <location>
        <begin position="185"/>
        <end position="247"/>
    </location>
</feature>
<dbReference type="Proteomes" id="UP000515125">
    <property type="component" value="Unplaced"/>
</dbReference>
<dbReference type="GeneID" id="34617896"/>
<feature type="region of interest" description="Disordered" evidence="1">
    <location>
        <begin position="578"/>
        <end position="664"/>
    </location>
</feature>
<feature type="compositionally biased region" description="Basic and acidic residues" evidence="1">
    <location>
        <begin position="622"/>
        <end position="631"/>
    </location>
</feature>
<feature type="compositionally biased region" description="Low complexity" evidence="1">
    <location>
        <begin position="736"/>
        <end position="753"/>
    </location>
</feature>
<feature type="region of interest" description="Disordered" evidence="1">
    <location>
        <begin position="267"/>
        <end position="292"/>
    </location>
</feature>
<feature type="region of interest" description="Disordered" evidence="1">
    <location>
        <begin position="681"/>
        <end position="773"/>
    </location>
</feature>
<feature type="region of interest" description="Disordered" evidence="1">
    <location>
        <begin position="787"/>
        <end position="840"/>
    </location>
</feature>
<accession>A0A6P6RVM9</accession>
<protein>
    <submittedName>
        <fullName evidence="3">Uncharacterized protein LOC34617896</fullName>
    </submittedName>
</protein>
<reference evidence="3" key="1">
    <citation type="submission" date="2025-08" db="UniProtKB">
        <authorList>
            <consortium name="RefSeq"/>
        </authorList>
    </citation>
    <scope>IDENTIFICATION</scope>
</reference>
<dbReference type="RefSeq" id="XP_026191544.1">
    <property type="nucleotide sequence ID" value="XM_026335759.1"/>
</dbReference>
<gene>
    <name evidence="3" type="primary">LOC34617896</name>
</gene>
<feature type="compositionally biased region" description="Pro residues" evidence="1">
    <location>
        <begin position="207"/>
        <end position="222"/>
    </location>
</feature>
<feature type="compositionally biased region" description="Low complexity" evidence="1">
    <location>
        <begin position="820"/>
        <end position="831"/>
    </location>
</feature>
<name>A0A6P6RVM9_9EIME</name>
<evidence type="ECO:0000313" key="3">
    <source>
        <dbReference type="RefSeq" id="XP_026191544.1"/>
    </source>
</evidence>
<feature type="compositionally biased region" description="Low complexity" evidence="1">
    <location>
        <begin position="643"/>
        <end position="658"/>
    </location>
</feature>
<evidence type="ECO:0000256" key="1">
    <source>
        <dbReference type="SAM" id="MobiDB-lite"/>
    </source>
</evidence>